<dbReference type="Pfam" id="PF20467">
    <property type="entry name" value="MmeI_C"/>
    <property type="match status" value="1"/>
</dbReference>
<sequence>MKKSEIKELLQSISTNIDKDNFIYDFLSSFGLSKTTITRLKKGDYNLSKIEGELFYKGKIFFKVLIEGNLLDTIDELSKDEKILRQKPRFIVVTNYNSFFAIDTKLKTNKDFTIDNLADQTDFFLPLSGAEIYRVSNDNKLDREAAYKLGELYDILVADNPDWIVQGSHQLNIFLSRLLFCFFAEDTGIFAVKSIFTESLVNNTQVDGSDVKEFLSLLFKKLNTEPGKGNFPTYLNDFPYVNGGLFRDDIECPKFSKKARQILIDSGELDWSEINPDIFGSMIQAVADPEERNNLGMHYTSVVNILKLIKPLFLDELYEEFEKSKNNAKALDKLLVRLSKIKFFDPACGSGNFLIITYKELRNLEIQIIKQLIDLNSGTSVIIPSVQSKIGFKEHTPQTIIPNSQSKMNITGGQSKIYFTEISLDQFYGIEIKDFAHEMAILSLWLAEHQINQVFEQELLDYGQSKPLLPLKEAGNIKAGNAARIDWESVCPKKEGDEIYIIGNPPYLGARIQDEEQKTDMDLVFSSFKKYRDLDYISIWFYKGSKYIESINAQLAFVSTNSICQGQQIALLWDKVLRHSIEISFAHLSFKWTNNAKGNAGVTVIILGLRNISTRNKFIFTETVAKEAKNINAYLLDAPNVIISERMKSIAGFMRMNFGNMPNDGGALILDEEEKSNLTSNDPNTEKFIRKLVGSTEFINGINRYCFWIEDDELEEVLENNFIKNRIEESRKHRLASKDKGTNKLALRAHQFRDRNIAFDNAIIIPRHSSEKRDYIPLGFLNSATIIADSALAIYDAQPWLFGVLHSKMHMIWVDAVGGKIKTDYRYSAKLCYNTFPFPTINETQKERINLCVFGILDERAKYPEKTMAWLYNPGTMPSGLKQAHKDLDLCIEQIYRLAPFNTDAERLEYLFKLYDEMNQKASLFAKEKMPKKALSKKK</sequence>
<dbReference type="InterPro" id="IPR046816">
    <property type="entry name" value="MmeI_Mtase"/>
</dbReference>
<dbReference type="Pfam" id="PF20473">
    <property type="entry name" value="MmeI_Mtase"/>
    <property type="match status" value="1"/>
</dbReference>
<dbReference type="InterPro" id="IPR046818">
    <property type="entry name" value="MmeI_C"/>
</dbReference>
<evidence type="ECO:0000259" key="9">
    <source>
        <dbReference type="Pfam" id="PF20473"/>
    </source>
</evidence>
<dbReference type="PANTHER" id="PTHR33841:SF1">
    <property type="entry name" value="DNA METHYLTRANSFERASE A"/>
    <property type="match status" value="1"/>
</dbReference>
<accession>A0ABU1Y3M7</accession>
<evidence type="ECO:0000256" key="1">
    <source>
        <dbReference type="ARBA" id="ARBA00011900"/>
    </source>
</evidence>
<dbReference type="RefSeq" id="WP_310278117.1">
    <property type="nucleotide sequence ID" value="NZ_JAVDWQ010000002.1"/>
</dbReference>
<evidence type="ECO:0000259" key="7">
    <source>
        <dbReference type="Pfam" id="PF20466"/>
    </source>
</evidence>
<organism evidence="10 11">
    <name type="scientific">Flavobacterium piscis</name>
    <dbReference type="NCBI Taxonomy" id="1114874"/>
    <lineage>
        <taxon>Bacteria</taxon>
        <taxon>Pseudomonadati</taxon>
        <taxon>Bacteroidota</taxon>
        <taxon>Flavobacteriia</taxon>
        <taxon>Flavobacteriales</taxon>
        <taxon>Flavobacteriaceae</taxon>
        <taxon>Flavobacterium</taxon>
    </lineage>
</organism>
<evidence type="ECO:0000259" key="5">
    <source>
        <dbReference type="Pfam" id="PF20464"/>
    </source>
</evidence>
<dbReference type="Pfam" id="PF20464">
    <property type="entry name" value="MmeI_N"/>
    <property type="match status" value="1"/>
</dbReference>
<comment type="caution">
    <text evidence="10">The sequence shown here is derived from an EMBL/GenBank/DDBJ whole genome shotgun (WGS) entry which is preliminary data.</text>
</comment>
<proteinExistence type="predicted"/>
<evidence type="ECO:0000256" key="2">
    <source>
        <dbReference type="ARBA" id="ARBA00022603"/>
    </source>
</evidence>
<feature type="domain" description="MmeI-like target recognition" evidence="7">
    <location>
        <begin position="637"/>
        <end position="841"/>
    </location>
</feature>
<dbReference type="InterPro" id="IPR050953">
    <property type="entry name" value="N4_N6_ade-DNA_methylase"/>
</dbReference>
<name>A0ABU1Y3M7_9FLAO</name>
<keyword evidence="2" id="KW-0489">Methyltransferase</keyword>
<dbReference type="EC" id="2.1.1.72" evidence="1"/>
<feature type="domain" description="MmeI-like N-terminal" evidence="5">
    <location>
        <begin position="15"/>
        <end position="158"/>
    </location>
</feature>
<dbReference type="InterPro" id="IPR046820">
    <property type="entry name" value="MmeI_TRD"/>
</dbReference>
<dbReference type="PANTHER" id="PTHR33841">
    <property type="entry name" value="DNA METHYLTRANSFERASE YEEA-RELATED"/>
    <property type="match status" value="1"/>
</dbReference>
<feature type="domain" description="MmeI-like DNA-methyltransferase" evidence="9">
    <location>
        <begin position="321"/>
        <end position="620"/>
    </location>
</feature>
<evidence type="ECO:0000256" key="3">
    <source>
        <dbReference type="ARBA" id="ARBA00022679"/>
    </source>
</evidence>
<reference evidence="10 11" key="1">
    <citation type="submission" date="2023-07" db="EMBL/GenBank/DDBJ databases">
        <title>Sorghum-associated microbial communities from plants grown in Nebraska, USA.</title>
        <authorList>
            <person name="Schachtman D."/>
        </authorList>
    </citation>
    <scope>NUCLEOTIDE SEQUENCE [LARGE SCALE GENOMIC DNA]</scope>
    <source>
        <strain evidence="10 11">4129</strain>
    </source>
</reference>
<comment type="catalytic activity">
    <reaction evidence="4">
        <text>a 2'-deoxyadenosine in DNA + S-adenosyl-L-methionine = an N(6)-methyl-2'-deoxyadenosine in DNA + S-adenosyl-L-homocysteine + H(+)</text>
        <dbReference type="Rhea" id="RHEA:15197"/>
        <dbReference type="Rhea" id="RHEA-COMP:12418"/>
        <dbReference type="Rhea" id="RHEA-COMP:12419"/>
        <dbReference type="ChEBI" id="CHEBI:15378"/>
        <dbReference type="ChEBI" id="CHEBI:57856"/>
        <dbReference type="ChEBI" id="CHEBI:59789"/>
        <dbReference type="ChEBI" id="CHEBI:90615"/>
        <dbReference type="ChEBI" id="CHEBI:90616"/>
        <dbReference type="EC" id="2.1.1.72"/>
    </reaction>
</comment>
<keyword evidence="11" id="KW-1185">Reference proteome</keyword>
<evidence type="ECO:0000313" key="11">
    <source>
        <dbReference type="Proteomes" id="UP001269081"/>
    </source>
</evidence>
<feature type="domain" description="MmeI-like C-terminal" evidence="8">
    <location>
        <begin position="842"/>
        <end position="920"/>
    </location>
</feature>
<dbReference type="Proteomes" id="UP001269081">
    <property type="component" value="Unassembled WGS sequence"/>
</dbReference>
<dbReference type="Pfam" id="PF20466">
    <property type="entry name" value="MmeI_TRD"/>
    <property type="match status" value="1"/>
</dbReference>
<dbReference type="Gene3D" id="3.40.50.150">
    <property type="entry name" value="Vaccinia Virus protein VP39"/>
    <property type="match status" value="1"/>
</dbReference>
<dbReference type="InterPro" id="IPR046817">
    <property type="entry name" value="MmeI_N"/>
</dbReference>
<protein>
    <recommendedName>
        <fullName evidence="1">site-specific DNA-methyltransferase (adenine-specific)</fullName>
        <ecNumber evidence="1">2.1.1.72</ecNumber>
    </recommendedName>
</protein>
<dbReference type="Pfam" id="PF20465">
    <property type="entry name" value="MmeI_hel"/>
    <property type="match status" value="1"/>
</dbReference>
<dbReference type="EMBL" id="JAVDWQ010000002">
    <property type="protein sequence ID" value="MDR7208768.1"/>
    <property type="molecule type" value="Genomic_DNA"/>
</dbReference>
<gene>
    <name evidence="10" type="ORF">J2W48_000698</name>
</gene>
<dbReference type="InterPro" id="IPR029063">
    <property type="entry name" value="SAM-dependent_MTases_sf"/>
</dbReference>
<evidence type="ECO:0000256" key="4">
    <source>
        <dbReference type="ARBA" id="ARBA00047942"/>
    </source>
</evidence>
<evidence type="ECO:0000259" key="6">
    <source>
        <dbReference type="Pfam" id="PF20465"/>
    </source>
</evidence>
<feature type="domain" description="MmeI-like helicase spacer" evidence="6">
    <location>
        <begin position="169"/>
        <end position="246"/>
    </location>
</feature>
<evidence type="ECO:0000313" key="10">
    <source>
        <dbReference type="EMBL" id="MDR7208768.1"/>
    </source>
</evidence>
<keyword evidence="3" id="KW-0808">Transferase</keyword>
<dbReference type="SUPFAM" id="SSF53335">
    <property type="entry name" value="S-adenosyl-L-methionine-dependent methyltransferases"/>
    <property type="match status" value="1"/>
</dbReference>
<dbReference type="InterPro" id="IPR046819">
    <property type="entry name" value="MmeI_hel"/>
</dbReference>
<evidence type="ECO:0000259" key="8">
    <source>
        <dbReference type="Pfam" id="PF20467"/>
    </source>
</evidence>